<dbReference type="AlphaFoldDB" id="A0A645DNT7"/>
<protein>
    <submittedName>
        <fullName evidence="1">Uncharacterized protein</fullName>
    </submittedName>
</protein>
<reference evidence="1" key="1">
    <citation type="submission" date="2019-08" db="EMBL/GenBank/DDBJ databases">
        <authorList>
            <person name="Kucharzyk K."/>
            <person name="Murdoch R.W."/>
            <person name="Higgins S."/>
            <person name="Loffler F."/>
        </authorList>
    </citation>
    <scope>NUCLEOTIDE SEQUENCE</scope>
</reference>
<proteinExistence type="predicted"/>
<organism evidence="1">
    <name type="scientific">bioreactor metagenome</name>
    <dbReference type="NCBI Taxonomy" id="1076179"/>
    <lineage>
        <taxon>unclassified sequences</taxon>
        <taxon>metagenomes</taxon>
        <taxon>ecological metagenomes</taxon>
    </lineage>
</organism>
<name>A0A645DNT7_9ZZZZ</name>
<sequence>MKFRYLRKLEPFFKRKLLRAGGRPQVMRGKYLKGRLARHAAAAVARRPVVHKGLAALCEGAREQPAPGPVVGQLPVSLYFYFDKRRVHARLRIESRRRDLPDDLRAAHSLDGYSQRRALAVAGGRGDALRRFQLHHQQHVIGLIRDQLFEEGPHQRRRYMVWQVRDDFCRHLRQFAHVIEPHRIAPEAAVPPVVRGDPLNAVAQPVVDFDGIKRRQRRRQQTARKDAVAGAYLKHDVAGRRLRPF</sequence>
<comment type="caution">
    <text evidence="1">The sequence shown here is derived from an EMBL/GenBank/DDBJ whole genome shotgun (WGS) entry which is preliminary data.</text>
</comment>
<dbReference type="EMBL" id="VSSQ01038244">
    <property type="protein sequence ID" value="MPM91130.1"/>
    <property type="molecule type" value="Genomic_DNA"/>
</dbReference>
<gene>
    <name evidence="1" type="ORF">SDC9_138256</name>
</gene>
<accession>A0A645DNT7</accession>
<evidence type="ECO:0000313" key="1">
    <source>
        <dbReference type="EMBL" id="MPM91130.1"/>
    </source>
</evidence>